<keyword evidence="2" id="KW-1185">Reference proteome</keyword>
<dbReference type="EMBL" id="JBHLVF010000010">
    <property type="protein sequence ID" value="MFC0391175.1"/>
    <property type="molecule type" value="Genomic_DNA"/>
</dbReference>
<accession>A0ABV6J5L6</accession>
<proteinExistence type="predicted"/>
<protein>
    <recommendedName>
        <fullName evidence="3">DUF2313 domain-containing protein</fullName>
    </recommendedName>
</protein>
<evidence type="ECO:0000313" key="2">
    <source>
        <dbReference type="Proteomes" id="UP001589818"/>
    </source>
</evidence>
<gene>
    <name evidence="1" type="ORF">ACFFJ8_07270</name>
</gene>
<evidence type="ECO:0008006" key="3">
    <source>
        <dbReference type="Google" id="ProtNLM"/>
    </source>
</evidence>
<dbReference type="RefSeq" id="WP_204818168.1">
    <property type="nucleotide sequence ID" value="NZ_JANHOF010000004.1"/>
</dbReference>
<sequence length="171" mass="19793">MNTTQYEYFLQLDQLHDDASAAEFGRKLRSDGFTAVRRFLDEFRDYLRLFADEASERAAELLYRAQRVLPNPGHVSPSWTDVWKEFDSIIRTKTYVLDSIPASARDGEWQVLLDNPHSNQNIAVYPGLSFMEAIYMFAYFRSDLTLNEYIRLQKIDTVLTFTGADRAGLSD</sequence>
<dbReference type="Proteomes" id="UP001589818">
    <property type="component" value="Unassembled WGS sequence"/>
</dbReference>
<name>A0ABV6J5L6_9BACL</name>
<evidence type="ECO:0000313" key="1">
    <source>
        <dbReference type="EMBL" id="MFC0391175.1"/>
    </source>
</evidence>
<organism evidence="1 2">
    <name type="scientific">Paenibacillus mendelii</name>
    <dbReference type="NCBI Taxonomy" id="206163"/>
    <lineage>
        <taxon>Bacteria</taxon>
        <taxon>Bacillati</taxon>
        <taxon>Bacillota</taxon>
        <taxon>Bacilli</taxon>
        <taxon>Bacillales</taxon>
        <taxon>Paenibacillaceae</taxon>
        <taxon>Paenibacillus</taxon>
    </lineage>
</organism>
<reference evidence="1 2" key="1">
    <citation type="submission" date="2024-09" db="EMBL/GenBank/DDBJ databases">
        <authorList>
            <person name="Sun Q."/>
            <person name="Mori K."/>
        </authorList>
    </citation>
    <scope>NUCLEOTIDE SEQUENCE [LARGE SCALE GENOMIC DNA]</scope>
    <source>
        <strain evidence="1 2">CCM 4839</strain>
    </source>
</reference>
<comment type="caution">
    <text evidence="1">The sequence shown here is derived from an EMBL/GenBank/DDBJ whole genome shotgun (WGS) entry which is preliminary data.</text>
</comment>